<organism evidence="6 7">
    <name type="scientific">Vibrio alfacsensis</name>
    <dbReference type="NCBI Taxonomy" id="1074311"/>
    <lineage>
        <taxon>Bacteria</taxon>
        <taxon>Pseudomonadati</taxon>
        <taxon>Pseudomonadota</taxon>
        <taxon>Gammaproteobacteria</taxon>
        <taxon>Vibrionales</taxon>
        <taxon>Vibrionaceae</taxon>
        <taxon>Vibrio</taxon>
    </lineage>
</organism>
<reference evidence="6 7" key="1">
    <citation type="submission" date="2018-08" db="EMBL/GenBank/DDBJ databases">
        <title>Genomic taxonomy of the Vibrionaceae family.</title>
        <authorList>
            <person name="Gomez-Gil B."/>
            <person name="Tanaka M."/>
            <person name="Sawabe T."/>
            <person name="Enciso-Ibarra K."/>
        </authorList>
    </citation>
    <scope>NUCLEOTIDE SEQUENCE [LARGE SCALE GENOMIC DNA]</scope>
    <source>
        <strain evidence="6 7">CAIM 1831</strain>
    </source>
</reference>
<evidence type="ECO:0000256" key="4">
    <source>
        <dbReference type="ARBA" id="ARBA00023163"/>
    </source>
</evidence>
<dbReference type="PANTHER" id="PTHR30118:SF7">
    <property type="entry name" value="TRANSCRIPTIONAL REGULATOR LYSR FAMILY"/>
    <property type="match status" value="1"/>
</dbReference>
<dbReference type="SUPFAM" id="SSF53850">
    <property type="entry name" value="Periplasmic binding protein-like II"/>
    <property type="match status" value="1"/>
</dbReference>
<keyword evidence="7" id="KW-1185">Reference proteome</keyword>
<dbReference type="InterPro" id="IPR036390">
    <property type="entry name" value="WH_DNA-bd_sf"/>
</dbReference>
<accession>A0ABM6Z0D7</accession>
<comment type="similarity">
    <text evidence="1">Belongs to the LysR transcriptional regulatory family.</text>
</comment>
<evidence type="ECO:0000313" key="6">
    <source>
        <dbReference type="EMBL" id="AXY03655.1"/>
    </source>
</evidence>
<evidence type="ECO:0000256" key="3">
    <source>
        <dbReference type="ARBA" id="ARBA00023125"/>
    </source>
</evidence>
<keyword evidence="2" id="KW-0805">Transcription regulation</keyword>
<proteinExistence type="inferred from homology"/>
<dbReference type="InterPro" id="IPR005119">
    <property type="entry name" value="LysR_subst-bd"/>
</dbReference>
<dbReference type="InterPro" id="IPR050389">
    <property type="entry name" value="LysR-type_TF"/>
</dbReference>
<dbReference type="PROSITE" id="PS50931">
    <property type="entry name" value="HTH_LYSR"/>
    <property type="match status" value="1"/>
</dbReference>
<evidence type="ECO:0000256" key="2">
    <source>
        <dbReference type="ARBA" id="ARBA00023015"/>
    </source>
</evidence>
<feature type="domain" description="HTH lysR-type" evidence="5">
    <location>
        <begin position="16"/>
        <end position="73"/>
    </location>
</feature>
<dbReference type="Gene3D" id="1.10.10.10">
    <property type="entry name" value="Winged helix-like DNA-binding domain superfamily/Winged helix DNA-binding domain"/>
    <property type="match status" value="1"/>
</dbReference>
<dbReference type="Pfam" id="PF03466">
    <property type="entry name" value="LysR_substrate"/>
    <property type="match status" value="1"/>
</dbReference>
<name>A0ABM6Z0D7_9VIBR</name>
<dbReference type="Pfam" id="PF00126">
    <property type="entry name" value="HTH_1"/>
    <property type="match status" value="1"/>
</dbReference>
<dbReference type="EMBL" id="CP032094">
    <property type="protein sequence ID" value="AXY03655.1"/>
    <property type="molecule type" value="Genomic_DNA"/>
</dbReference>
<gene>
    <name evidence="6" type="ORF">D1115_22080</name>
</gene>
<keyword evidence="4" id="KW-0804">Transcription</keyword>
<evidence type="ECO:0000256" key="1">
    <source>
        <dbReference type="ARBA" id="ARBA00009437"/>
    </source>
</evidence>
<dbReference type="Proteomes" id="UP000262832">
    <property type="component" value="Chromosome II"/>
</dbReference>
<sequence>MKLRTIGELTINIKDLDLNLLRILRALVETQSTHAAAIKLGISQASVSRALMKLKECFGEQLFIRKAHGVEPSELAVMLADASVEMLHPVEKVIEDYSTFDSKKYAGKISILINTFLLEFFGPRLILALRTSLPSASFNISQWQKDSLYDVLQGGVDYVIQFESYSMPQDVFCRNLAKIENVILAKKNHPILSKGSDWGSIHPLPIVRLYLDGINPRKGILEHLYERQGYQANFLLTTHSVRTAVELVKNSNAIMYSSSFVKQIAPEIECYSLPPNIQQHNVLDINGSYLQTRRGSPFSQYLHQTIQSFFDETLLTQ</sequence>
<evidence type="ECO:0000313" key="7">
    <source>
        <dbReference type="Proteomes" id="UP000262832"/>
    </source>
</evidence>
<dbReference type="SUPFAM" id="SSF46785">
    <property type="entry name" value="Winged helix' DNA-binding domain"/>
    <property type="match status" value="1"/>
</dbReference>
<dbReference type="InterPro" id="IPR036388">
    <property type="entry name" value="WH-like_DNA-bd_sf"/>
</dbReference>
<dbReference type="PANTHER" id="PTHR30118">
    <property type="entry name" value="HTH-TYPE TRANSCRIPTIONAL REGULATOR LEUO-RELATED"/>
    <property type="match status" value="1"/>
</dbReference>
<dbReference type="Gene3D" id="3.40.190.10">
    <property type="entry name" value="Periplasmic binding protein-like II"/>
    <property type="match status" value="2"/>
</dbReference>
<keyword evidence="3" id="KW-0238">DNA-binding</keyword>
<protein>
    <submittedName>
        <fullName evidence="6">LysR family transcriptional regulator</fullName>
    </submittedName>
</protein>
<evidence type="ECO:0000259" key="5">
    <source>
        <dbReference type="PROSITE" id="PS50931"/>
    </source>
</evidence>
<dbReference type="InterPro" id="IPR000847">
    <property type="entry name" value="LysR_HTH_N"/>
</dbReference>